<dbReference type="Pfam" id="PF06966">
    <property type="entry name" value="DUF1295"/>
    <property type="match status" value="1"/>
</dbReference>
<feature type="compositionally biased region" description="Polar residues" evidence="1">
    <location>
        <begin position="342"/>
        <end position="371"/>
    </location>
</feature>
<keyword evidence="2" id="KW-1133">Transmembrane helix</keyword>
<keyword evidence="2" id="KW-0812">Transmembrane</keyword>
<feature type="transmembrane region" description="Helical" evidence="2">
    <location>
        <begin position="39"/>
        <end position="58"/>
    </location>
</feature>
<feature type="transmembrane region" description="Helical" evidence="2">
    <location>
        <begin position="236"/>
        <end position="258"/>
    </location>
</feature>
<reference evidence="3 4" key="1">
    <citation type="submission" date="2024-01" db="EMBL/GenBank/DDBJ databases">
        <authorList>
            <person name="Allen C."/>
            <person name="Tagirdzhanova G."/>
        </authorList>
    </citation>
    <scope>NUCLEOTIDE SEQUENCE [LARGE SCALE GENOMIC DNA]</scope>
</reference>
<dbReference type="InterPro" id="IPR010721">
    <property type="entry name" value="UstE-like"/>
</dbReference>
<feature type="transmembrane region" description="Helical" evidence="2">
    <location>
        <begin position="70"/>
        <end position="89"/>
    </location>
</feature>
<protein>
    <recommendedName>
        <fullName evidence="5">Steroid 5-alpha reductase C-terminal domain-containing protein</fullName>
    </recommendedName>
</protein>
<dbReference type="EMBL" id="CAWUHC010000029">
    <property type="protein sequence ID" value="CAK7219960.1"/>
    <property type="molecule type" value="Genomic_DNA"/>
</dbReference>
<evidence type="ECO:0000313" key="4">
    <source>
        <dbReference type="Proteomes" id="UP001642406"/>
    </source>
</evidence>
<dbReference type="Gene3D" id="1.20.120.1630">
    <property type="match status" value="1"/>
</dbReference>
<dbReference type="PANTHER" id="PTHR32251:SF15">
    <property type="entry name" value="3-OXO-5-ALPHA-STEROID 4-DEHYDROGENASE (DUF1295)"/>
    <property type="match status" value="1"/>
</dbReference>
<feature type="region of interest" description="Disordered" evidence="1">
    <location>
        <begin position="324"/>
        <end position="407"/>
    </location>
</feature>
<comment type="caution">
    <text evidence="3">The sequence shown here is derived from an EMBL/GenBank/DDBJ whole genome shotgun (WGS) entry which is preliminary data.</text>
</comment>
<evidence type="ECO:0000256" key="2">
    <source>
        <dbReference type="SAM" id="Phobius"/>
    </source>
</evidence>
<feature type="transmembrane region" description="Helical" evidence="2">
    <location>
        <begin position="153"/>
        <end position="171"/>
    </location>
</feature>
<name>A0ABP0BKH5_9PEZI</name>
<dbReference type="Proteomes" id="UP001642406">
    <property type="component" value="Unassembled WGS sequence"/>
</dbReference>
<proteinExistence type="predicted"/>
<feature type="transmembrane region" description="Helical" evidence="2">
    <location>
        <begin position="110"/>
        <end position="133"/>
    </location>
</feature>
<gene>
    <name evidence="3" type="ORF">SBRCBS47491_004027</name>
</gene>
<accession>A0ABP0BKH5</accession>
<dbReference type="PANTHER" id="PTHR32251">
    <property type="entry name" value="3-OXO-5-ALPHA-STEROID 4-DEHYDROGENASE"/>
    <property type="match status" value="1"/>
</dbReference>
<organism evidence="3 4">
    <name type="scientific">Sporothrix bragantina</name>
    <dbReference type="NCBI Taxonomy" id="671064"/>
    <lineage>
        <taxon>Eukaryota</taxon>
        <taxon>Fungi</taxon>
        <taxon>Dikarya</taxon>
        <taxon>Ascomycota</taxon>
        <taxon>Pezizomycotina</taxon>
        <taxon>Sordariomycetes</taxon>
        <taxon>Sordariomycetidae</taxon>
        <taxon>Ophiostomatales</taxon>
        <taxon>Ophiostomataceae</taxon>
        <taxon>Sporothrix</taxon>
    </lineage>
</organism>
<evidence type="ECO:0000256" key="1">
    <source>
        <dbReference type="SAM" id="MobiDB-lite"/>
    </source>
</evidence>
<keyword evidence="2" id="KW-0472">Membrane</keyword>
<feature type="transmembrane region" description="Helical" evidence="2">
    <location>
        <begin position="12"/>
        <end position="32"/>
    </location>
</feature>
<sequence>MPIHVLDKYYLGITALITVAYQLLFFAVAFTFKFDKLTDFAGGTNFVVLAVITIVLGTHDLETAVPRRQIVVTVFLSLWALRLAGFLLFRILRTGTDTRFDDKRNKFFPFLGFWVAQMVWVWTVSLPVTVLNSSSVISRAYINAHHFGTGRDIAGIILFGIGFLCEAIADAQRFRFREKSQKSDRLAFCHKGLFAWSRHPNYFGEILLQFGIFTIASSDTMYAGNNNARPPYAGAVYASIVGPILLTLLLFFVSGMSLSERPAAAKRYAAGGDTWDAYRAYLHRTSILIPLPPALYAPLPVWLKRTLLLEFPLYVFDPAKHEVPQRVQGEEEDGQGNDGNNSRESPSPSGSPDSQNLKGTASPITVTSSVPPKTADQNDRGPEGDNAEPASHRKQPHSSAPRRHDSF</sequence>
<evidence type="ECO:0008006" key="5">
    <source>
        <dbReference type="Google" id="ProtNLM"/>
    </source>
</evidence>
<keyword evidence="4" id="KW-1185">Reference proteome</keyword>
<dbReference type="PROSITE" id="PS50244">
    <property type="entry name" value="S5A_REDUCTASE"/>
    <property type="match status" value="1"/>
</dbReference>
<evidence type="ECO:0000313" key="3">
    <source>
        <dbReference type="EMBL" id="CAK7219960.1"/>
    </source>
</evidence>